<name>A0AAE3DKY7_9FIRM</name>
<evidence type="ECO:0000256" key="3">
    <source>
        <dbReference type="ARBA" id="ARBA00022539"/>
    </source>
</evidence>
<dbReference type="Gene3D" id="3.40.50.1000">
    <property type="entry name" value="HAD superfamily/HAD-like"/>
    <property type="match status" value="1"/>
</dbReference>
<protein>
    <recommendedName>
        <fullName evidence="8">Cd(2+)-exporting ATPase</fullName>
        <ecNumber evidence="8">7.2.2.21</ecNumber>
    </recommendedName>
</protein>
<evidence type="ECO:0000259" key="11">
    <source>
        <dbReference type="Pfam" id="PF00122"/>
    </source>
</evidence>
<dbReference type="Proteomes" id="UP001198962">
    <property type="component" value="Unassembled WGS sequence"/>
</dbReference>
<feature type="domain" description="P-type ATPase A" evidence="11">
    <location>
        <begin position="194"/>
        <end position="293"/>
    </location>
</feature>
<dbReference type="InterPro" id="IPR001757">
    <property type="entry name" value="P_typ_ATPase"/>
</dbReference>
<dbReference type="InterPro" id="IPR036412">
    <property type="entry name" value="HAD-like_sf"/>
</dbReference>
<dbReference type="InterPro" id="IPR059000">
    <property type="entry name" value="ATPase_P-type_domA"/>
</dbReference>
<evidence type="ECO:0000256" key="1">
    <source>
        <dbReference type="ARBA" id="ARBA00004141"/>
    </source>
</evidence>
<comment type="similarity">
    <text evidence="2 10">Belongs to the cation transport ATPase (P-type) (TC 3.A.3) family. Type IB subfamily.</text>
</comment>
<dbReference type="PRINTS" id="PR00119">
    <property type="entry name" value="CATATPASE"/>
</dbReference>
<keyword evidence="7" id="KW-0472">Membrane</keyword>
<evidence type="ECO:0000313" key="12">
    <source>
        <dbReference type="EMBL" id="MCC2165752.1"/>
    </source>
</evidence>
<dbReference type="Pfam" id="PF00702">
    <property type="entry name" value="Hydrolase"/>
    <property type="match status" value="1"/>
</dbReference>
<sequence>MKFAVKHELAGRIRVHMWQKNMTMREADILAYYLENLPGVTLAKVYERTADAVICYSGDRKDILEGLQKFSYQDNQLEEIVPKDSGRELNAEYKEKLIQRVCTRIVTQTVLPAPVRAVYTGIKAVRYIIKGIKCLWKRKLEVEVLDATAITVSILRRDFNTAGSVMFLLGIGELLEEWTHKKSVGDLARSMSLNVSKVWLKADGTEVLVPISQVKEGDEVLVHVGTMIPLDGIVVEGEAMVNQASMTGESIPVKKETGSYVYAGTALEEGEITICVKKAAGSTRFERIVTMIEESEKLKSSVEGKAENLADALVPWSLGGTALTYLLTRNATKALSILMVDFSCALKLAMPLAVLSAIREANVHHITVKGGKFMEAIADADTIVFDKTGTLTKAKPVVVDIVTFGNRDKNEMLRIAACLEEHFPHSMANAVVQESLSRHLVHDEMHTKVEYIVAHGIASQINGERVVIGSHHFVFEDEKCVIPADGQAKFDALPEEYSHLYMAIGGELVAVICIEDPLRPEAEAVLRQLREAGIKKLVMMTGDSERTARAIARRVGVDEYYSEVLPEDKARYVEEAKKNGHKVIMVGDGINDSPALSAADVGVAISEGAEIAREIADVTVSEDDLAQLVILKQLSNCLMKRIHSNYRFVISFNLGLILLGVGGILAPTTSALLHNTSTLAISLKSMTNLIEEQE</sequence>
<dbReference type="SFLD" id="SFLDF00027">
    <property type="entry name" value="p-type_atpase"/>
    <property type="match status" value="1"/>
</dbReference>
<accession>A0AAE3DKY7</accession>
<keyword evidence="10" id="KW-0479">Metal-binding</keyword>
<dbReference type="EMBL" id="JAJEPU010000049">
    <property type="protein sequence ID" value="MCC2165752.1"/>
    <property type="molecule type" value="Genomic_DNA"/>
</dbReference>
<evidence type="ECO:0000256" key="4">
    <source>
        <dbReference type="ARBA" id="ARBA00022692"/>
    </source>
</evidence>
<dbReference type="SUPFAM" id="SSF81653">
    <property type="entry name" value="Calcium ATPase, transduction domain A"/>
    <property type="match status" value="1"/>
</dbReference>
<comment type="caution">
    <text evidence="12">The sequence shown here is derived from an EMBL/GenBank/DDBJ whole genome shotgun (WGS) entry which is preliminary data.</text>
</comment>
<organism evidence="12 13">
    <name type="scientific">Brotaphodocola catenula</name>
    <dbReference type="NCBI Taxonomy" id="2885361"/>
    <lineage>
        <taxon>Bacteria</taxon>
        <taxon>Bacillati</taxon>
        <taxon>Bacillota</taxon>
        <taxon>Clostridia</taxon>
        <taxon>Lachnospirales</taxon>
        <taxon>Lachnospiraceae</taxon>
        <taxon>Brotaphodocola</taxon>
    </lineage>
</organism>
<reference evidence="12" key="1">
    <citation type="submission" date="2021-10" db="EMBL/GenBank/DDBJ databases">
        <title>Anaerobic single-cell dispensing facilitates the cultivation of human gut bacteria.</title>
        <authorList>
            <person name="Afrizal A."/>
        </authorList>
    </citation>
    <scope>NUCLEOTIDE SEQUENCE</scope>
    <source>
        <strain evidence="12">CLA-AA-H274</strain>
    </source>
</reference>
<comment type="catalytic activity">
    <reaction evidence="9">
        <text>Cd(2+)(in) + ATP + H2O = Cd(2+)(out) + ADP + phosphate + H(+)</text>
        <dbReference type="Rhea" id="RHEA:12132"/>
        <dbReference type="ChEBI" id="CHEBI:15377"/>
        <dbReference type="ChEBI" id="CHEBI:15378"/>
        <dbReference type="ChEBI" id="CHEBI:30616"/>
        <dbReference type="ChEBI" id="CHEBI:43474"/>
        <dbReference type="ChEBI" id="CHEBI:48775"/>
        <dbReference type="ChEBI" id="CHEBI:456216"/>
        <dbReference type="EC" id="7.2.2.21"/>
    </reaction>
</comment>
<evidence type="ECO:0000256" key="2">
    <source>
        <dbReference type="ARBA" id="ARBA00006024"/>
    </source>
</evidence>
<evidence type="ECO:0000256" key="8">
    <source>
        <dbReference type="ARBA" id="ARBA00039103"/>
    </source>
</evidence>
<dbReference type="Gene3D" id="2.70.150.10">
    <property type="entry name" value="Calcium-transporting ATPase, cytoplasmic transduction domain A"/>
    <property type="match status" value="1"/>
</dbReference>
<keyword evidence="5" id="KW-1278">Translocase</keyword>
<dbReference type="InterPro" id="IPR008250">
    <property type="entry name" value="ATPase_P-typ_transduc_dom_A_sf"/>
</dbReference>
<keyword evidence="10" id="KW-1003">Cell membrane</keyword>
<keyword evidence="13" id="KW-1185">Reference proteome</keyword>
<evidence type="ECO:0000313" key="13">
    <source>
        <dbReference type="Proteomes" id="UP001198962"/>
    </source>
</evidence>
<keyword evidence="3" id="KW-0104">Cadmium</keyword>
<keyword evidence="10" id="KW-0547">Nucleotide-binding</keyword>
<proteinExistence type="inferred from homology"/>
<evidence type="ECO:0000256" key="9">
    <source>
        <dbReference type="ARBA" id="ARBA00049338"/>
    </source>
</evidence>
<dbReference type="EC" id="7.2.2.21" evidence="8"/>
<dbReference type="PANTHER" id="PTHR48085:SF5">
    <property type="entry name" value="CADMIUM_ZINC-TRANSPORTING ATPASE HMA4-RELATED"/>
    <property type="match status" value="1"/>
</dbReference>
<dbReference type="RefSeq" id="WP_308451969.1">
    <property type="nucleotide sequence ID" value="NZ_JAJEPU010000049.1"/>
</dbReference>
<dbReference type="SFLD" id="SFLDS00003">
    <property type="entry name" value="Haloacid_Dehalogenase"/>
    <property type="match status" value="1"/>
</dbReference>
<dbReference type="GO" id="GO:0008551">
    <property type="term" value="F:P-type cadmium transporter activity"/>
    <property type="evidence" value="ECO:0007669"/>
    <property type="project" value="UniProtKB-EC"/>
</dbReference>
<dbReference type="InterPro" id="IPR023299">
    <property type="entry name" value="ATPase_P-typ_cyto_dom_N"/>
</dbReference>
<dbReference type="InterPro" id="IPR027256">
    <property type="entry name" value="P-typ_ATPase_IB"/>
</dbReference>
<dbReference type="InterPro" id="IPR044492">
    <property type="entry name" value="P_typ_ATPase_HD_dom"/>
</dbReference>
<dbReference type="AlphaFoldDB" id="A0AAE3DKY7"/>
<dbReference type="NCBIfam" id="TIGR01525">
    <property type="entry name" value="ATPase-IB_hvy"/>
    <property type="match status" value="1"/>
</dbReference>
<evidence type="ECO:0000256" key="6">
    <source>
        <dbReference type="ARBA" id="ARBA00022989"/>
    </source>
</evidence>
<dbReference type="Pfam" id="PF00122">
    <property type="entry name" value="E1-E2_ATPase"/>
    <property type="match status" value="1"/>
</dbReference>
<evidence type="ECO:0000256" key="5">
    <source>
        <dbReference type="ARBA" id="ARBA00022967"/>
    </source>
</evidence>
<dbReference type="PANTHER" id="PTHR48085">
    <property type="entry name" value="CADMIUM/ZINC-TRANSPORTING ATPASE HMA2-RELATED"/>
    <property type="match status" value="1"/>
</dbReference>
<dbReference type="GO" id="GO:0005524">
    <property type="term" value="F:ATP binding"/>
    <property type="evidence" value="ECO:0007669"/>
    <property type="project" value="UniProtKB-UniRule"/>
</dbReference>
<evidence type="ECO:0000256" key="7">
    <source>
        <dbReference type="ARBA" id="ARBA00023136"/>
    </source>
</evidence>
<gene>
    <name evidence="12" type="ORF">LKD32_12880</name>
</gene>
<evidence type="ECO:0000256" key="10">
    <source>
        <dbReference type="RuleBase" id="RU362081"/>
    </source>
</evidence>
<dbReference type="NCBIfam" id="TIGR01494">
    <property type="entry name" value="ATPase_P-type"/>
    <property type="match status" value="1"/>
</dbReference>
<dbReference type="InterPro" id="IPR018303">
    <property type="entry name" value="ATPase_P-typ_P_site"/>
</dbReference>
<keyword evidence="10" id="KW-0067">ATP-binding</keyword>
<dbReference type="Gene3D" id="3.40.1110.10">
    <property type="entry name" value="Calcium-transporting ATPase, cytoplasmic domain N"/>
    <property type="match status" value="1"/>
</dbReference>
<dbReference type="GO" id="GO:0016887">
    <property type="term" value="F:ATP hydrolysis activity"/>
    <property type="evidence" value="ECO:0007669"/>
    <property type="project" value="InterPro"/>
</dbReference>
<dbReference type="SUPFAM" id="SSF56784">
    <property type="entry name" value="HAD-like"/>
    <property type="match status" value="1"/>
</dbReference>
<dbReference type="GO" id="GO:0046872">
    <property type="term" value="F:metal ion binding"/>
    <property type="evidence" value="ECO:0007669"/>
    <property type="project" value="UniProtKB-KW"/>
</dbReference>
<dbReference type="SFLD" id="SFLDG00002">
    <property type="entry name" value="C1.7:_P-type_atpase_like"/>
    <property type="match status" value="1"/>
</dbReference>
<dbReference type="PROSITE" id="PS00154">
    <property type="entry name" value="ATPASE_E1_E2"/>
    <property type="match status" value="1"/>
</dbReference>
<keyword evidence="4" id="KW-0812">Transmembrane</keyword>
<comment type="subcellular location">
    <subcellularLocation>
        <location evidence="10">Cell membrane</location>
    </subcellularLocation>
    <subcellularLocation>
        <location evidence="1">Membrane</location>
        <topology evidence="1">Multi-pass membrane protein</topology>
    </subcellularLocation>
</comment>
<keyword evidence="6" id="KW-1133">Transmembrane helix</keyword>
<dbReference type="InterPro" id="IPR051014">
    <property type="entry name" value="Cation_Transport_ATPase_IB"/>
</dbReference>
<dbReference type="InterPro" id="IPR023214">
    <property type="entry name" value="HAD_sf"/>
</dbReference>
<dbReference type="GO" id="GO:0005886">
    <property type="term" value="C:plasma membrane"/>
    <property type="evidence" value="ECO:0007669"/>
    <property type="project" value="UniProtKB-SubCell"/>
</dbReference>